<keyword evidence="2" id="KW-1185">Reference proteome</keyword>
<evidence type="ECO:0000313" key="1">
    <source>
        <dbReference type="EMBL" id="KAA8903536.1"/>
    </source>
</evidence>
<dbReference type="GeneID" id="54781073"/>
<dbReference type="OrthoDB" id="5544375at2759"/>
<dbReference type="OMA" id="GKSLNCW"/>
<reference evidence="1 2" key="1">
    <citation type="submission" date="2019-07" db="EMBL/GenBank/DDBJ databases">
        <title>Genome assembly of two rare yeast pathogens: Diutina rugosa and Trichomonascus ciferrii.</title>
        <authorList>
            <person name="Mixao V."/>
            <person name="Saus E."/>
            <person name="Hansen A."/>
            <person name="Lass-Flor C."/>
            <person name="Gabaldon T."/>
        </authorList>
    </citation>
    <scope>NUCLEOTIDE SEQUENCE [LARGE SCALE GENOMIC DNA]</scope>
    <source>
        <strain evidence="1 2">CBS 613</strain>
    </source>
</reference>
<proteinExistence type="predicted"/>
<name>A0A642UV53_DIURU</name>
<dbReference type="VEuPathDB" id="FungiDB:DIURU_002422"/>
<organism evidence="1 2">
    <name type="scientific">Diutina rugosa</name>
    <name type="common">Yeast</name>
    <name type="synonym">Candida rugosa</name>
    <dbReference type="NCBI Taxonomy" id="5481"/>
    <lineage>
        <taxon>Eukaryota</taxon>
        <taxon>Fungi</taxon>
        <taxon>Dikarya</taxon>
        <taxon>Ascomycota</taxon>
        <taxon>Saccharomycotina</taxon>
        <taxon>Pichiomycetes</taxon>
        <taxon>Debaryomycetaceae</taxon>
        <taxon>Diutina</taxon>
    </lineage>
</organism>
<gene>
    <name evidence="1" type="ORF">DIURU_002422</name>
</gene>
<dbReference type="AlphaFoldDB" id="A0A642UV53"/>
<protein>
    <recommendedName>
        <fullName evidence="3">MICOS complex subunit MIC19</fullName>
    </recommendedName>
</protein>
<dbReference type="Pfam" id="PF07956">
    <property type="entry name" value="DUF1690"/>
    <property type="match status" value="1"/>
</dbReference>
<accession>A0A642UV53</accession>
<dbReference type="RefSeq" id="XP_034012838.1">
    <property type="nucleotide sequence ID" value="XM_034155072.1"/>
</dbReference>
<dbReference type="InterPro" id="IPR012471">
    <property type="entry name" value="DUF1690"/>
</dbReference>
<sequence>MGNTTSKPETKVFNPESPVDFSASFLSQLETSVDSDYSRAQYAENYIQDRVAQELKKLEKEAVVKFNKTTNDALAKNPKPELSVAKTNEKISQLTSILQENAKLTEVQLPEETKAARESVLSCLKANEGKSLNCWDEVKKFEELVKAL</sequence>
<dbReference type="EMBL" id="SWFT01000067">
    <property type="protein sequence ID" value="KAA8903536.1"/>
    <property type="molecule type" value="Genomic_DNA"/>
</dbReference>
<comment type="caution">
    <text evidence="1">The sequence shown here is derived from an EMBL/GenBank/DDBJ whole genome shotgun (WGS) entry which is preliminary data.</text>
</comment>
<evidence type="ECO:0008006" key="3">
    <source>
        <dbReference type="Google" id="ProtNLM"/>
    </source>
</evidence>
<dbReference type="Proteomes" id="UP000449547">
    <property type="component" value="Unassembled WGS sequence"/>
</dbReference>
<evidence type="ECO:0000313" key="2">
    <source>
        <dbReference type="Proteomes" id="UP000449547"/>
    </source>
</evidence>